<feature type="transmembrane region" description="Helical" evidence="12">
    <location>
        <begin position="104"/>
        <end position="123"/>
    </location>
</feature>
<dbReference type="GO" id="GO:0098719">
    <property type="term" value="P:sodium ion import across plasma membrane"/>
    <property type="evidence" value="ECO:0007669"/>
    <property type="project" value="TreeGrafter"/>
</dbReference>
<dbReference type="Pfam" id="PF00999">
    <property type="entry name" value="Na_H_Exchanger"/>
    <property type="match status" value="1"/>
</dbReference>
<organism evidence="14 15">
    <name type="scientific">Acaryochloris thomasi RCC1774</name>
    <dbReference type="NCBI Taxonomy" id="1764569"/>
    <lineage>
        <taxon>Bacteria</taxon>
        <taxon>Bacillati</taxon>
        <taxon>Cyanobacteriota</taxon>
        <taxon>Cyanophyceae</taxon>
        <taxon>Acaryochloridales</taxon>
        <taxon>Acaryochloridaceae</taxon>
        <taxon>Acaryochloris</taxon>
        <taxon>Acaryochloris thomasi</taxon>
    </lineage>
</organism>
<keyword evidence="3" id="KW-0813">Transport</keyword>
<dbReference type="PANTHER" id="PTHR10110">
    <property type="entry name" value="SODIUM/HYDROGEN EXCHANGER"/>
    <property type="match status" value="1"/>
</dbReference>
<evidence type="ECO:0000256" key="6">
    <source>
        <dbReference type="ARBA" id="ARBA00022692"/>
    </source>
</evidence>
<evidence type="ECO:0000259" key="13">
    <source>
        <dbReference type="Pfam" id="PF00999"/>
    </source>
</evidence>
<evidence type="ECO:0000256" key="7">
    <source>
        <dbReference type="ARBA" id="ARBA00022989"/>
    </source>
</evidence>
<keyword evidence="9" id="KW-0406">Ion transport</keyword>
<dbReference type="PANTHER" id="PTHR10110:SF195">
    <property type="entry name" value="NA(+)_H(+) ANTIPORTER NHAS2"/>
    <property type="match status" value="1"/>
</dbReference>
<evidence type="ECO:0000256" key="1">
    <source>
        <dbReference type="ARBA" id="ARBA00004651"/>
    </source>
</evidence>
<comment type="caution">
    <text evidence="14">The sequence shown here is derived from an EMBL/GenBank/DDBJ whole genome shotgun (WGS) entry which is preliminary data.</text>
</comment>
<keyword evidence="11" id="KW-0739">Sodium transport</keyword>
<keyword evidence="4" id="KW-0050">Antiport</keyword>
<evidence type="ECO:0000313" key="15">
    <source>
        <dbReference type="Proteomes" id="UP000248857"/>
    </source>
</evidence>
<keyword evidence="10 12" id="KW-0472">Membrane</keyword>
<feature type="transmembrane region" description="Helical" evidence="12">
    <location>
        <begin position="384"/>
        <end position="402"/>
    </location>
</feature>
<dbReference type="PRINTS" id="PR01084">
    <property type="entry name" value="NAHEXCHNGR"/>
</dbReference>
<comment type="similarity">
    <text evidence="2">Belongs to the monovalent cation:proton antiporter 1 (CPA1) transporter (TC 2.A.36) family.</text>
</comment>
<evidence type="ECO:0000256" key="9">
    <source>
        <dbReference type="ARBA" id="ARBA00023065"/>
    </source>
</evidence>
<evidence type="ECO:0000256" key="11">
    <source>
        <dbReference type="ARBA" id="ARBA00023201"/>
    </source>
</evidence>
<accession>A0A2W1JNY3</accession>
<sequence length="526" mass="56775">MDINLLATEMATEGEELIANNLKQFLLVLSVSLSVATLPQVFSWFRQIPYTLLLVIVGLCLAFVDVRLVDLSPGLILAIFLPPLLFEAAWNLKWADLKSDLVPICLFAVLGVVISIAGVALGLNQFAGVPIATALLIGASLSATDPVSVVALFRELGVGKRLRTLMEGESLFNDGMAVVAFSVLVGIPLGQTDLAPPQVLGELLAVVGIGLGVGGLVGFGISYLTQRFDLPLVEQSLTLVSAYGTYLVTEDLGGSGVIGVVTTGLILGNFGSRIGMNPRTRLIVTEFWDFLAFFVNSIVFLLIGDQIRFAILGDNLQTIAVTIAAMIAARAVSTYGLGFISNRLVGSEIGIPDQTVLWWGGLRGSVSIALALSVPKVLGEREEIIATVFGVVLFTLLVQGLTTKPLLQNLGLMGGRAYEQDYQKAIARRAALGRVVEYLEKGDRKLEVDPEYYRYQTALVKGELEKIESQLEKLQITHPELKEFTAEKLRDELMAIEADTYAEFVRAGRLNKELAPYLSDALMGNV</sequence>
<feature type="domain" description="Cation/H+ exchanger transmembrane" evidence="13">
    <location>
        <begin position="32"/>
        <end position="408"/>
    </location>
</feature>
<dbReference type="Proteomes" id="UP000248857">
    <property type="component" value="Unassembled WGS sequence"/>
</dbReference>
<evidence type="ECO:0000256" key="4">
    <source>
        <dbReference type="ARBA" id="ARBA00022449"/>
    </source>
</evidence>
<reference evidence="14 15" key="1">
    <citation type="journal article" date="2018" name="Sci. Rep.">
        <title>A novel species of the marine cyanobacterium Acaryochloris with a unique pigment content and lifestyle.</title>
        <authorList>
            <person name="Partensky F."/>
            <person name="Six C."/>
            <person name="Ratin M."/>
            <person name="Garczarek L."/>
            <person name="Vaulot D."/>
            <person name="Probert I."/>
            <person name="Calteau A."/>
            <person name="Gourvil P."/>
            <person name="Marie D."/>
            <person name="Grebert T."/>
            <person name="Bouchier C."/>
            <person name="Le Panse S."/>
            <person name="Gachenot M."/>
            <person name="Rodriguez F."/>
            <person name="Garrido J.L."/>
        </authorList>
    </citation>
    <scope>NUCLEOTIDE SEQUENCE [LARGE SCALE GENOMIC DNA]</scope>
    <source>
        <strain evidence="14 15">RCC1774</strain>
    </source>
</reference>
<evidence type="ECO:0000256" key="3">
    <source>
        <dbReference type="ARBA" id="ARBA00022448"/>
    </source>
</evidence>
<evidence type="ECO:0000256" key="10">
    <source>
        <dbReference type="ARBA" id="ARBA00023136"/>
    </source>
</evidence>
<feature type="transmembrane region" description="Helical" evidence="12">
    <location>
        <begin position="245"/>
        <end position="267"/>
    </location>
</feature>
<feature type="transmembrane region" description="Helical" evidence="12">
    <location>
        <begin position="52"/>
        <end position="69"/>
    </location>
</feature>
<dbReference type="InterPro" id="IPR018422">
    <property type="entry name" value="Cation/H_exchanger_CPA1"/>
</dbReference>
<protein>
    <submittedName>
        <fullName evidence="14">Na(+)/H(+) antiporter ApNhaP</fullName>
    </submittedName>
</protein>
<gene>
    <name evidence="14" type="primary">apnhaP</name>
    <name evidence="14" type="ORF">C1752_00539</name>
</gene>
<dbReference type="InterPro" id="IPR006153">
    <property type="entry name" value="Cation/H_exchanger_TM"/>
</dbReference>
<dbReference type="GO" id="GO:0015385">
    <property type="term" value="F:sodium:proton antiporter activity"/>
    <property type="evidence" value="ECO:0007669"/>
    <property type="project" value="InterPro"/>
</dbReference>
<dbReference type="InterPro" id="IPR004709">
    <property type="entry name" value="NaH_exchanger"/>
</dbReference>
<comment type="subcellular location">
    <subcellularLocation>
        <location evidence="1">Cell membrane</location>
        <topology evidence="1">Multi-pass membrane protein</topology>
    </subcellularLocation>
</comment>
<keyword evidence="8" id="KW-0915">Sodium</keyword>
<feature type="transmembrane region" description="Helical" evidence="12">
    <location>
        <begin position="174"/>
        <end position="191"/>
    </location>
</feature>
<evidence type="ECO:0000313" key="14">
    <source>
        <dbReference type="EMBL" id="PZD75050.1"/>
    </source>
</evidence>
<evidence type="ECO:0000256" key="8">
    <source>
        <dbReference type="ARBA" id="ARBA00023053"/>
    </source>
</evidence>
<feature type="transmembrane region" description="Helical" evidence="12">
    <location>
        <begin position="129"/>
        <end position="153"/>
    </location>
</feature>
<name>A0A2W1JNY3_9CYAN</name>
<evidence type="ECO:0000256" key="12">
    <source>
        <dbReference type="SAM" id="Phobius"/>
    </source>
</evidence>
<dbReference type="GO" id="GO:0005886">
    <property type="term" value="C:plasma membrane"/>
    <property type="evidence" value="ECO:0007669"/>
    <property type="project" value="UniProtKB-SubCell"/>
</dbReference>
<keyword evidence="7 12" id="KW-1133">Transmembrane helix</keyword>
<keyword evidence="6 12" id="KW-0812">Transmembrane</keyword>
<dbReference type="Gene3D" id="6.10.140.1330">
    <property type="match status" value="1"/>
</dbReference>
<feature type="transmembrane region" description="Helical" evidence="12">
    <location>
        <begin position="203"/>
        <end position="224"/>
    </location>
</feature>
<feature type="transmembrane region" description="Helical" evidence="12">
    <location>
        <begin position="75"/>
        <end position="92"/>
    </location>
</feature>
<feature type="transmembrane region" description="Helical" evidence="12">
    <location>
        <begin position="316"/>
        <end position="336"/>
    </location>
</feature>
<evidence type="ECO:0000256" key="2">
    <source>
        <dbReference type="ARBA" id="ARBA00007367"/>
    </source>
</evidence>
<dbReference type="GO" id="GO:0051453">
    <property type="term" value="P:regulation of intracellular pH"/>
    <property type="evidence" value="ECO:0007669"/>
    <property type="project" value="TreeGrafter"/>
</dbReference>
<dbReference type="AlphaFoldDB" id="A0A2W1JNY3"/>
<dbReference type="GO" id="GO:0015386">
    <property type="term" value="F:potassium:proton antiporter activity"/>
    <property type="evidence" value="ECO:0007669"/>
    <property type="project" value="TreeGrafter"/>
</dbReference>
<evidence type="ECO:0000256" key="5">
    <source>
        <dbReference type="ARBA" id="ARBA00022475"/>
    </source>
</evidence>
<dbReference type="EMBL" id="PQWO01000001">
    <property type="protein sequence ID" value="PZD75050.1"/>
    <property type="molecule type" value="Genomic_DNA"/>
</dbReference>
<keyword evidence="5" id="KW-1003">Cell membrane</keyword>
<feature type="transmembrane region" description="Helical" evidence="12">
    <location>
        <begin position="287"/>
        <end position="304"/>
    </location>
</feature>
<proteinExistence type="inferred from homology"/>
<keyword evidence="15" id="KW-1185">Reference proteome</keyword>